<keyword evidence="5" id="KW-0804">Transcription</keyword>
<feature type="region of interest" description="Disordered" evidence="8">
    <location>
        <begin position="1"/>
        <end position="44"/>
    </location>
</feature>
<dbReference type="InterPro" id="IPR036955">
    <property type="entry name" value="AP2/ERF_dom_sf"/>
</dbReference>
<dbReference type="GO" id="GO:0003700">
    <property type="term" value="F:DNA-binding transcription factor activity"/>
    <property type="evidence" value="ECO:0007669"/>
    <property type="project" value="InterPro"/>
</dbReference>
<dbReference type="GO" id="GO:0005634">
    <property type="term" value="C:nucleus"/>
    <property type="evidence" value="ECO:0007669"/>
    <property type="project" value="UniProtKB-SubCell"/>
</dbReference>
<feature type="compositionally biased region" description="Low complexity" evidence="8">
    <location>
        <begin position="146"/>
        <end position="158"/>
    </location>
</feature>
<dbReference type="PROSITE" id="PS51032">
    <property type="entry name" value="AP2_ERF"/>
    <property type="match status" value="1"/>
</dbReference>
<feature type="region of interest" description="Disordered" evidence="8">
    <location>
        <begin position="143"/>
        <end position="174"/>
    </location>
</feature>
<keyword evidence="6" id="KW-0539">Nucleus</keyword>
<dbReference type="EMBL" id="FM955402">
    <property type="protein sequence ID" value="CAW30739.1"/>
    <property type="molecule type" value="mRNA"/>
</dbReference>
<feature type="domain" description="AP2/ERF" evidence="9">
    <location>
        <begin position="45"/>
        <end position="102"/>
    </location>
</feature>
<dbReference type="EMBL" id="FM955403">
    <property type="protein sequence ID" value="CAW30740.1"/>
    <property type="molecule type" value="mRNA"/>
</dbReference>
<keyword evidence="2" id="KW-0805">Transcription regulation</keyword>
<keyword evidence="4" id="KW-0010">Activator</keyword>
<dbReference type="InterPro" id="IPR016177">
    <property type="entry name" value="DNA-bd_dom_sf"/>
</dbReference>
<protein>
    <submittedName>
        <fullName evidence="10">Putative DREB transcription factor</fullName>
    </submittedName>
</protein>
<name>E4W7V3_ARAHY</name>
<dbReference type="EMBL" id="FM955401">
    <property type="protein sequence ID" value="CAW30738.1"/>
    <property type="molecule type" value="mRNA"/>
</dbReference>
<dbReference type="Gene3D" id="3.30.730.10">
    <property type="entry name" value="AP2/ERF domain"/>
    <property type="match status" value="1"/>
</dbReference>
<keyword evidence="3" id="KW-0238">DNA-binding</keyword>
<comment type="subcellular location">
    <subcellularLocation>
        <location evidence="1">Nucleus</location>
    </subcellularLocation>
</comment>
<evidence type="ECO:0000256" key="2">
    <source>
        <dbReference type="ARBA" id="ARBA00023015"/>
    </source>
</evidence>
<evidence type="ECO:0000313" key="12">
    <source>
        <dbReference type="EMBL" id="CAW30739.1"/>
    </source>
</evidence>
<dbReference type="PANTHER" id="PTHR31985">
    <property type="entry name" value="ETHYLENE-RESPONSIVE TRANSCRIPTION FACTOR ERF042-RELATED"/>
    <property type="match status" value="1"/>
</dbReference>
<accession>E4W7V3</accession>
<dbReference type="EMBL" id="FM955398">
    <property type="protein sequence ID" value="CAW30735.1"/>
    <property type="molecule type" value="mRNA"/>
</dbReference>
<evidence type="ECO:0000256" key="3">
    <source>
        <dbReference type="ARBA" id="ARBA00023125"/>
    </source>
</evidence>
<dbReference type="Pfam" id="PF00847">
    <property type="entry name" value="AP2"/>
    <property type="match status" value="1"/>
</dbReference>
<evidence type="ECO:0000313" key="10">
    <source>
        <dbReference type="EMBL" id="CAW30735.1"/>
    </source>
</evidence>
<evidence type="ECO:0000313" key="11">
    <source>
        <dbReference type="EMBL" id="CAW30738.1"/>
    </source>
</evidence>
<dbReference type="InterPro" id="IPR051032">
    <property type="entry name" value="AP2/ERF_TF_ERF_subfamily"/>
</dbReference>
<dbReference type="SMART" id="SM00380">
    <property type="entry name" value="AP2"/>
    <property type="match status" value="1"/>
</dbReference>
<dbReference type="SUPFAM" id="SSF54171">
    <property type="entry name" value="DNA-binding domain"/>
    <property type="match status" value="1"/>
</dbReference>
<evidence type="ECO:0000259" key="9">
    <source>
        <dbReference type="PROSITE" id="PS51032"/>
    </source>
</evidence>
<feature type="compositionally biased region" description="Low complexity" evidence="8">
    <location>
        <begin position="18"/>
        <end position="27"/>
    </location>
</feature>
<dbReference type="PANTHER" id="PTHR31985:SF130">
    <property type="entry name" value="ETHYLENE-RESPONSIVE TRANSCRIPTION FACTOR ERF034"/>
    <property type="match status" value="1"/>
</dbReference>
<evidence type="ECO:0000256" key="6">
    <source>
        <dbReference type="ARBA" id="ARBA00023242"/>
    </source>
</evidence>
<dbReference type="InterPro" id="IPR001471">
    <property type="entry name" value="AP2/ERF_dom"/>
</dbReference>
<sequence>MDVDPPQKPLVSPIIVNSAASSSSPDQSSPPPPKPRAKKRAAASGYCGVRMRQWGKWVSEIREPKKRNRIWLGTYATAEMAARAHDAAALAIKGRAAILNFPELGPHLPRPPTNSPKDIQAAAAKAAALDYFPSHEAVANPSRIVSASSSSSSSSSSSHPKDKEESPNSSMDKDDDMFVDLPDLIIDLDHGGRGSEFDYSTRWLVNEADQLDSAFQLAEPFQWESVPY</sequence>
<evidence type="ECO:0000256" key="4">
    <source>
        <dbReference type="ARBA" id="ARBA00023159"/>
    </source>
</evidence>
<dbReference type="AlphaFoldDB" id="E4W7V3"/>
<evidence type="ECO:0000256" key="8">
    <source>
        <dbReference type="SAM" id="MobiDB-lite"/>
    </source>
</evidence>
<evidence type="ECO:0000313" key="13">
    <source>
        <dbReference type="EMBL" id="CAW30740.1"/>
    </source>
</evidence>
<comment type="similarity">
    <text evidence="7">Belongs to the AP2/ERF transcription factor family. ERF subfamily.</text>
</comment>
<evidence type="ECO:0000256" key="1">
    <source>
        <dbReference type="ARBA" id="ARBA00004123"/>
    </source>
</evidence>
<dbReference type="FunFam" id="3.30.730.10:FF:000001">
    <property type="entry name" value="Ethylene-responsive transcription factor 2"/>
    <property type="match status" value="1"/>
</dbReference>
<reference evidence="10" key="1">
    <citation type="submission" date="2008-12" db="EMBL/GenBank/DDBJ databases">
        <title>Clone of a resveratrol synthesis gene from peanut.</title>
        <authorList>
            <person name="Liu W."/>
        </authorList>
    </citation>
    <scope>NUCLEOTIDE SEQUENCE</scope>
    <source>
        <tissue evidence="13">Flower</tissue>
        <tissue evidence="10">Leaf</tissue>
        <tissue evidence="11">Root</tissue>
        <tissue evidence="12">Stem</tissue>
    </source>
</reference>
<dbReference type="PRINTS" id="PR00367">
    <property type="entry name" value="ETHRSPELEMNT"/>
</dbReference>
<gene>
    <name evidence="10" type="primary">DRE-binding domain</name>
</gene>
<dbReference type="GO" id="GO:0003677">
    <property type="term" value="F:DNA binding"/>
    <property type="evidence" value="ECO:0007669"/>
    <property type="project" value="UniProtKB-KW"/>
</dbReference>
<evidence type="ECO:0000256" key="5">
    <source>
        <dbReference type="ARBA" id="ARBA00023163"/>
    </source>
</evidence>
<organism evidence="10">
    <name type="scientific">Arachis hypogaea</name>
    <name type="common">Peanut</name>
    <dbReference type="NCBI Taxonomy" id="3818"/>
    <lineage>
        <taxon>Eukaryota</taxon>
        <taxon>Viridiplantae</taxon>
        <taxon>Streptophyta</taxon>
        <taxon>Embryophyta</taxon>
        <taxon>Tracheophyta</taxon>
        <taxon>Spermatophyta</taxon>
        <taxon>Magnoliopsida</taxon>
        <taxon>eudicotyledons</taxon>
        <taxon>Gunneridae</taxon>
        <taxon>Pentapetalae</taxon>
        <taxon>rosids</taxon>
        <taxon>fabids</taxon>
        <taxon>Fabales</taxon>
        <taxon>Fabaceae</taxon>
        <taxon>Papilionoideae</taxon>
        <taxon>50 kb inversion clade</taxon>
        <taxon>dalbergioids sensu lato</taxon>
        <taxon>Dalbergieae</taxon>
        <taxon>Pterocarpus clade</taxon>
        <taxon>Arachis</taxon>
    </lineage>
</organism>
<proteinExistence type="evidence at transcript level"/>
<dbReference type="CDD" id="cd00018">
    <property type="entry name" value="AP2"/>
    <property type="match status" value="1"/>
</dbReference>
<evidence type="ECO:0000256" key="7">
    <source>
        <dbReference type="ARBA" id="ARBA00024343"/>
    </source>
</evidence>